<evidence type="ECO:0000259" key="9">
    <source>
        <dbReference type="Pfam" id="PF00534"/>
    </source>
</evidence>
<reference evidence="11 12" key="1">
    <citation type="submission" date="2020-08" db="EMBL/GenBank/DDBJ databases">
        <title>The Agave Microbiome: Exploring the role of microbial communities in plant adaptations to desert environments.</title>
        <authorList>
            <person name="Partida-Martinez L.P."/>
        </authorList>
    </citation>
    <scope>NUCLEOTIDE SEQUENCE [LARGE SCALE GENOMIC DNA]</scope>
    <source>
        <strain evidence="11 12">AT3.9</strain>
    </source>
</reference>
<evidence type="ECO:0000256" key="6">
    <source>
        <dbReference type="ARBA" id="ARBA00022679"/>
    </source>
</evidence>
<gene>
    <name evidence="8" type="primary">glgA</name>
    <name evidence="11" type="ORF">FHR70_001287</name>
</gene>
<keyword evidence="12" id="KW-1185">Reference proteome</keyword>
<evidence type="ECO:0000256" key="5">
    <source>
        <dbReference type="ARBA" id="ARBA00022676"/>
    </source>
</evidence>
<accession>A0A7W4YVB7</accession>
<dbReference type="EC" id="2.4.1.21" evidence="8"/>
<dbReference type="Gene3D" id="3.40.50.2000">
    <property type="entry name" value="Glycogen Phosphorylase B"/>
    <property type="match status" value="2"/>
</dbReference>
<evidence type="ECO:0000259" key="10">
    <source>
        <dbReference type="Pfam" id="PF08323"/>
    </source>
</evidence>
<evidence type="ECO:0000313" key="11">
    <source>
        <dbReference type="EMBL" id="MBB3018247.1"/>
    </source>
</evidence>
<sequence>MRPLNVLSVTSEIFPIIKTGGLADVAGALPFALAAEGVAVITLVPGYPAVLKALGVSEVVHRYPAFFGGTASLLSGRAGNLDLFVIDAPHLFDRPGSPYLAPDGRDWADNAQRFAALSRAAADIAQGVATGFVPDVIHAHDWQAGLLPIYIRLAGGRSPATVVTIHNIAFQGVFPAYLLSELDLPASTFTIDGVEYYGQIGFLKAALQHADRITTVSPTYAKEIQTPEGGIGLDGLLRVRSNVVSGILNGIDDTVWDPATDMHLAQTYNRDDIDGRRINKAALQKRLGLSQDPDAMLFGVVSRLFDQKGLDLVLAGLSRLLSDRAQLALLGSGDKILESGFQSASTVYPGQVGCFFGYDEELAHLIQGGSDALLVPSRFEPCGLTQLCAMRYGSVPIVSRVGGLADTVIDANEMAIAAGVATGFQFGPVALSPFTDALERARALWRDREAWRRLQHNGMSADVSWQRPARQYADLYRSCISA</sequence>
<dbReference type="InterPro" id="IPR001296">
    <property type="entry name" value="Glyco_trans_1"/>
</dbReference>
<dbReference type="InterPro" id="IPR013534">
    <property type="entry name" value="Starch_synth_cat_dom"/>
</dbReference>
<dbReference type="NCBIfam" id="NF010699">
    <property type="entry name" value="PRK14099.1"/>
    <property type="match status" value="1"/>
</dbReference>
<dbReference type="PANTHER" id="PTHR45825">
    <property type="entry name" value="GRANULE-BOUND STARCH SYNTHASE 1, CHLOROPLASTIC/AMYLOPLASTIC"/>
    <property type="match status" value="1"/>
</dbReference>
<dbReference type="InterPro" id="IPR011835">
    <property type="entry name" value="GS/SS"/>
</dbReference>
<dbReference type="Pfam" id="PF08323">
    <property type="entry name" value="Glyco_transf_5"/>
    <property type="match status" value="1"/>
</dbReference>
<dbReference type="GO" id="GO:0009011">
    <property type="term" value="F:alpha-1,4-glucan glucosyltransferase (ADP-glucose donor) activity"/>
    <property type="evidence" value="ECO:0007669"/>
    <property type="project" value="UniProtKB-UniRule"/>
</dbReference>
<comment type="function">
    <text evidence="2 8">Synthesizes alpha-1,4-glucan chains using ADP-glucose.</text>
</comment>
<feature type="domain" description="Glycosyl transferase family 1" evidence="9">
    <location>
        <begin position="294"/>
        <end position="412"/>
    </location>
</feature>
<dbReference type="EMBL" id="JACHWB010000001">
    <property type="protein sequence ID" value="MBB3018247.1"/>
    <property type="molecule type" value="Genomic_DNA"/>
</dbReference>
<dbReference type="SUPFAM" id="SSF53756">
    <property type="entry name" value="UDP-Glycosyltransferase/glycogen phosphorylase"/>
    <property type="match status" value="1"/>
</dbReference>
<keyword evidence="5 8" id="KW-0328">Glycosyltransferase</keyword>
<proteinExistence type="inferred from homology"/>
<evidence type="ECO:0000256" key="7">
    <source>
        <dbReference type="ARBA" id="ARBA00023056"/>
    </source>
</evidence>
<dbReference type="PANTHER" id="PTHR45825:SF11">
    <property type="entry name" value="ALPHA AMYLASE DOMAIN-CONTAINING PROTEIN"/>
    <property type="match status" value="1"/>
</dbReference>
<comment type="caution">
    <text evidence="11">The sequence shown here is derived from an EMBL/GenBank/DDBJ whole genome shotgun (WGS) entry which is preliminary data.</text>
</comment>
<comment type="similarity">
    <text evidence="4 8">Belongs to the glycosyltransferase 1 family. Bacterial/plant glycogen synthase subfamily.</text>
</comment>
<dbReference type="RefSeq" id="WP_183448179.1">
    <property type="nucleotide sequence ID" value="NZ_JACHWB010000001.1"/>
</dbReference>
<dbReference type="NCBIfam" id="TIGR02095">
    <property type="entry name" value="glgA"/>
    <property type="match status" value="1"/>
</dbReference>
<dbReference type="CDD" id="cd03791">
    <property type="entry name" value="GT5_Glycogen_synthase_DULL1-like"/>
    <property type="match status" value="1"/>
</dbReference>
<evidence type="ECO:0000256" key="3">
    <source>
        <dbReference type="ARBA" id="ARBA00004964"/>
    </source>
</evidence>
<comment type="catalytic activity">
    <reaction evidence="1 8">
        <text>[(1-&gt;4)-alpha-D-glucosyl](n) + ADP-alpha-D-glucose = [(1-&gt;4)-alpha-D-glucosyl](n+1) + ADP + H(+)</text>
        <dbReference type="Rhea" id="RHEA:18189"/>
        <dbReference type="Rhea" id="RHEA-COMP:9584"/>
        <dbReference type="Rhea" id="RHEA-COMP:9587"/>
        <dbReference type="ChEBI" id="CHEBI:15378"/>
        <dbReference type="ChEBI" id="CHEBI:15444"/>
        <dbReference type="ChEBI" id="CHEBI:57498"/>
        <dbReference type="ChEBI" id="CHEBI:456216"/>
        <dbReference type="EC" id="2.4.1.21"/>
    </reaction>
</comment>
<evidence type="ECO:0000256" key="8">
    <source>
        <dbReference type="HAMAP-Rule" id="MF_00484"/>
    </source>
</evidence>
<dbReference type="GO" id="GO:0005829">
    <property type="term" value="C:cytosol"/>
    <property type="evidence" value="ECO:0007669"/>
    <property type="project" value="TreeGrafter"/>
</dbReference>
<dbReference type="GO" id="GO:0005978">
    <property type="term" value="P:glycogen biosynthetic process"/>
    <property type="evidence" value="ECO:0007669"/>
    <property type="project" value="UniProtKB-UniRule"/>
</dbReference>
<dbReference type="Proteomes" id="UP000532010">
    <property type="component" value="Unassembled WGS sequence"/>
</dbReference>
<feature type="binding site" evidence="8">
    <location>
        <position position="18"/>
    </location>
    <ligand>
        <name>ADP-alpha-D-glucose</name>
        <dbReference type="ChEBI" id="CHEBI:57498"/>
    </ligand>
</feature>
<evidence type="ECO:0000313" key="12">
    <source>
        <dbReference type="Proteomes" id="UP000532010"/>
    </source>
</evidence>
<keyword evidence="7 8" id="KW-0320">Glycogen biosynthesis</keyword>
<dbReference type="HAMAP" id="MF_00484">
    <property type="entry name" value="Glycogen_synth"/>
    <property type="match status" value="1"/>
</dbReference>
<organism evidence="11 12">
    <name type="scientific">Microvirga lupini</name>
    <dbReference type="NCBI Taxonomy" id="420324"/>
    <lineage>
        <taxon>Bacteria</taxon>
        <taxon>Pseudomonadati</taxon>
        <taxon>Pseudomonadota</taxon>
        <taxon>Alphaproteobacteria</taxon>
        <taxon>Hyphomicrobiales</taxon>
        <taxon>Methylobacteriaceae</taxon>
        <taxon>Microvirga</taxon>
    </lineage>
</organism>
<dbReference type="NCBIfam" id="NF001899">
    <property type="entry name" value="PRK00654.1-2"/>
    <property type="match status" value="1"/>
</dbReference>
<dbReference type="Pfam" id="PF00534">
    <property type="entry name" value="Glycos_transf_1"/>
    <property type="match status" value="1"/>
</dbReference>
<evidence type="ECO:0000256" key="4">
    <source>
        <dbReference type="ARBA" id="ARBA00010281"/>
    </source>
</evidence>
<keyword evidence="6 8" id="KW-0808">Transferase</keyword>
<feature type="domain" description="Starch synthase catalytic" evidence="10">
    <location>
        <begin position="5"/>
        <end position="238"/>
    </location>
</feature>
<comment type="pathway">
    <text evidence="3 8">Glycan biosynthesis; glycogen biosynthesis.</text>
</comment>
<dbReference type="GO" id="GO:0004373">
    <property type="term" value="F:alpha-1,4-glucan glucosyltransferase (UDP-glucose donor) activity"/>
    <property type="evidence" value="ECO:0007669"/>
    <property type="project" value="InterPro"/>
</dbReference>
<dbReference type="AlphaFoldDB" id="A0A7W4YVB7"/>
<name>A0A7W4YVB7_9HYPH</name>
<evidence type="ECO:0000256" key="2">
    <source>
        <dbReference type="ARBA" id="ARBA00002764"/>
    </source>
</evidence>
<dbReference type="UniPathway" id="UPA00164"/>
<protein>
    <recommendedName>
        <fullName evidence="8">Glycogen synthase</fullName>
        <ecNumber evidence="8">2.4.1.21</ecNumber>
    </recommendedName>
    <alternativeName>
        <fullName evidence="8">Starch [bacterial glycogen] synthase</fullName>
    </alternativeName>
</protein>
<evidence type="ECO:0000256" key="1">
    <source>
        <dbReference type="ARBA" id="ARBA00001478"/>
    </source>
</evidence>